<proteinExistence type="inferred from homology"/>
<keyword evidence="11" id="KW-0808">Transferase</keyword>
<reference evidence="11 12" key="1">
    <citation type="journal article" date="2013" name="BMC Genomics">
        <title>The genome and transcriptome of the pine saprophyte Ophiostoma piceae, and a comparison with the bark beetle-associated pine pathogen Grosmannia clavigera.</title>
        <authorList>
            <person name="Haridas S."/>
            <person name="Wang Y."/>
            <person name="Lim L."/>
            <person name="Massoumi Alamouti S."/>
            <person name="Jackman S."/>
            <person name="Docking R."/>
            <person name="Robertson G."/>
            <person name="Birol I."/>
            <person name="Bohlmann J."/>
            <person name="Breuil C."/>
        </authorList>
    </citation>
    <scope>NUCLEOTIDE SEQUENCE [LARGE SCALE GENOMIC DNA]</scope>
    <source>
        <strain evidence="11 12">UAMH 11346</strain>
    </source>
</reference>
<dbReference type="PROSITE" id="PS50071">
    <property type="entry name" value="HOMEOBOX_2"/>
    <property type="match status" value="1"/>
</dbReference>
<keyword evidence="3 5" id="KW-0067">ATP-binding</keyword>
<feature type="compositionally biased region" description="Polar residues" evidence="7">
    <location>
        <begin position="798"/>
        <end position="830"/>
    </location>
</feature>
<evidence type="ECO:0000313" key="11">
    <source>
        <dbReference type="EMBL" id="EPE09333.1"/>
    </source>
</evidence>
<comment type="similarity">
    <text evidence="1">Belongs to the protein kinase superfamily. CAMK Ser/Thr protein kinase family. CHEK2 subfamily.</text>
</comment>
<dbReference type="InterPro" id="IPR000719">
    <property type="entry name" value="Prot_kinase_dom"/>
</dbReference>
<dbReference type="STRING" id="1262450.S3CRS9"/>
<feature type="DNA-binding region" description="Homeobox" evidence="4">
    <location>
        <begin position="911"/>
        <end position="970"/>
    </location>
</feature>
<organism evidence="11 12">
    <name type="scientific">Ophiostoma piceae (strain UAMH 11346)</name>
    <name type="common">Sap stain fungus</name>
    <dbReference type="NCBI Taxonomy" id="1262450"/>
    <lineage>
        <taxon>Eukaryota</taxon>
        <taxon>Fungi</taxon>
        <taxon>Dikarya</taxon>
        <taxon>Ascomycota</taxon>
        <taxon>Pezizomycotina</taxon>
        <taxon>Sordariomycetes</taxon>
        <taxon>Sordariomycetidae</taxon>
        <taxon>Ophiostomatales</taxon>
        <taxon>Ophiostomataceae</taxon>
        <taxon>Ophiostoma</taxon>
    </lineage>
</organism>
<feature type="domain" description="Homeobox" evidence="10">
    <location>
        <begin position="909"/>
        <end position="969"/>
    </location>
</feature>
<feature type="domain" description="Protein kinase" evidence="9">
    <location>
        <begin position="203"/>
        <end position="456"/>
    </location>
</feature>
<sequence length="984" mass="110135">MSDSATIFSILGDDALLKNKHNEAFVCSEYTSEDDGDEHYDEPDQRGGHSTPPPIRHEPHHLSITTHIQPKNPALGYVIGRDPAICDIVLGHERVSEKLFCIRPVPEYKTILLQNLYYYGTRANFYRLGTNGTVKKSRIFLENERIDITLFDNVKITIQRKNDPFDWAIFCSKLGHQTESLVGVRPSGRGTTQPRSSHKVKEYIKDRSLGKGAFGEVHRVVEKYTGKVYAMKVYNQSERARWQESAMMDRLRHKYIVRFVEYLFSAGESPRLIMEYVDGSDLENVLANQGSLPLVLSEKKDILHQLLEATAHIHKSGVTHRDIKPANIMLATRSPIHIVLVDFGLSTGQGQFNTTCGTPLYSAAELLIKNTHATNKVDMYAVGVIALQLMYGFRFSRIENRDFRSCLAAIREQRQFMETLWPRNRHPHPFSFIHRLLSYEPADRPSAIKCLEEPYFQTSLPEEVQVMEYHEQPITPYKGAQAHSSLRSASNMRPANMASQYFGDPGRSTSHQGSPILGRRQTPTSSLLPPPKRLRMEQSFSRHDNPMNTVSAERQFFFMGSEEYKSPYPPPPLATKDRHAPASIQLPSIFGSKGSRSTDQISPHTGVHTSHDSTVHNTGSGRTSHPGAEAGRSNTEQVPAASKMSIHSISSPTASVGYSESGSQADMLTNQCWYDPMHSMGGGSLMQLVGGNRGQAPIGGQAEHPENSFLIQSMSYSFLNGEPTAVTQPEPGHNGIPQPAATAAIGHGTVQPFSNDVPSHETPRYEAPNYQKPHNGTPHSATPHSTTPHNETPHNETPHNGTPHHSTHQHGTPQHNTPQHGTPHQGTPLQGTPHYGTPHHKAPLYEPAQDEAHRHELSVPQKTDGTNLRASVEEDQANQPIVDAVVAREESESTPLSPTNDTRSRRSSTTTMKRRKATSLGDKEILAREYRLNPRPNKAEFRQIQKGVHMTYKQIRIWFQNRRYQDLRARERGDGDTPDDHAEE</sequence>
<dbReference type="EMBL" id="KE148147">
    <property type="protein sequence ID" value="EPE09333.1"/>
    <property type="molecule type" value="Genomic_DNA"/>
</dbReference>
<dbReference type="GO" id="GO:0005634">
    <property type="term" value="C:nucleus"/>
    <property type="evidence" value="ECO:0007669"/>
    <property type="project" value="UniProtKB-SubCell"/>
</dbReference>
<dbReference type="InterPro" id="IPR009057">
    <property type="entry name" value="Homeodomain-like_sf"/>
</dbReference>
<evidence type="ECO:0000256" key="4">
    <source>
        <dbReference type="PROSITE-ProRule" id="PRU00108"/>
    </source>
</evidence>
<dbReference type="PANTHER" id="PTHR44167:SF24">
    <property type="entry name" value="SERINE_THREONINE-PROTEIN KINASE CHK2"/>
    <property type="match status" value="1"/>
</dbReference>
<dbReference type="CDD" id="cd00086">
    <property type="entry name" value="homeodomain"/>
    <property type="match status" value="1"/>
</dbReference>
<dbReference type="PROSITE" id="PS00108">
    <property type="entry name" value="PROTEIN_KINASE_ST"/>
    <property type="match status" value="1"/>
</dbReference>
<evidence type="ECO:0000256" key="3">
    <source>
        <dbReference type="ARBA" id="ARBA00022840"/>
    </source>
</evidence>
<keyword evidence="11" id="KW-0418">Kinase</keyword>
<feature type="binding site" evidence="5">
    <location>
        <position position="232"/>
    </location>
    <ligand>
        <name>ATP</name>
        <dbReference type="ChEBI" id="CHEBI:30616"/>
    </ligand>
</feature>
<dbReference type="InterPro" id="IPR000253">
    <property type="entry name" value="FHA_dom"/>
</dbReference>
<evidence type="ECO:0000256" key="5">
    <source>
        <dbReference type="PROSITE-ProRule" id="PRU10141"/>
    </source>
</evidence>
<dbReference type="GO" id="GO:0005737">
    <property type="term" value="C:cytoplasm"/>
    <property type="evidence" value="ECO:0007669"/>
    <property type="project" value="TreeGrafter"/>
</dbReference>
<dbReference type="SMART" id="SM00220">
    <property type="entry name" value="S_TKc"/>
    <property type="match status" value="1"/>
</dbReference>
<feature type="region of interest" description="Disordered" evidence="7">
    <location>
        <begin position="587"/>
        <end position="636"/>
    </location>
</feature>
<dbReference type="InterPro" id="IPR008271">
    <property type="entry name" value="Ser/Thr_kinase_AS"/>
</dbReference>
<feature type="domain" description="FHA" evidence="8">
    <location>
        <begin position="77"/>
        <end position="128"/>
    </location>
</feature>
<gene>
    <name evidence="11" type="ORF">F503_07109</name>
</gene>
<dbReference type="eggNOG" id="KOG0032">
    <property type="taxonomic scope" value="Eukaryota"/>
</dbReference>
<dbReference type="Gene3D" id="1.10.10.60">
    <property type="entry name" value="Homeodomain-like"/>
    <property type="match status" value="1"/>
</dbReference>
<keyword evidence="12" id="KW-1185">Reference proteome</keyword>
<feature type="region of interest" description="Disordered" evidence="7">
    <location>
        <begin position="748"/>
        <end position="843"/>
    </location>
</feature>
<evidence type="ECO:0000256" key="1">
    <source>
        <dbReference type="ARBA" id="ARBA00005575"/>
    </source>
</evidence>
<feature type="region of interest" description="Disordered" evidence="7">
    <location>
        <begin position="885"/>
        <end position="921"/>
    </location>
</feature>
<feature type="region of interest" description="Disordered" evidence="7">
    <location>
        <begin position="31"/>
        <end position="59"/>
    </location>
</feature>
<evidence type="ECO:0000256" key="6">
    <source>
        <dbReference type="RuleBase" id="RU000682"/>
    </source>
</evidence>
<feature type="compositionally biased region" description="Acidic residues" evidence="7">
    <location>
        <begin position="31"/>
        <end position="41"/>
    </location>
</feature>
<comment type="subcellular location">
    <subcellularLocation>
        <location evidence="4 6">Nucleus</location>
    </subcellularLocation>
</comment>
<dbReference type="GO" id="GO:0004674">
    <property type="term" value="F:protein serine/threonine kinase activity"/>
    <property type="evidence" value="ECO:0007669"/>
    <property type="project" value="TreeGrafter"/>
</dbReference>
<dbReference type="HOGENOM" id="CLU_302870_0_0_1"/>
<dbReference type="OrthoDB" id="10252171at2759"/>
<dbReference type="PROSITE" id="PS50006">
    <property type="entry name" value="FHA_DOMAIN"/>
    <property type="match status" value="1"/>
</dbReference>
<dbReference type="Gene3D" id="1.10.510.10">
    <property type="entry name" value="Transferase(Phosphotransferase) domain 1"/>
    <property type="match status" value="1"/>
</dbReference>
<keyword evidence="4 6" id="KW-0238">DNA-binding</keyword>
<dbReference type="AlphaFoldDB" id="S3CRS9"/>
<keyword evidence="4 6" id="KW-0539">Nucleus</keyword>
<feature type="compositionally biased region" description="Low complexity" evidence="7">
    <location>
        <begin position="777"/>
        <end position="789"/>
    </location>
</feature>
<dbReference type="PROSITE" id="PS50011">
    <property type="entry name" value="PROTEIN_KINASE_DOM"/>
    <property type="match status" value="1"/>
</dbReference>
<evidence type="ECO:0000259" key="10">
    <source>
        <dbReference type="PROSITE" id="PS50071"/>
    </source>
</evidence>
<dbReference type="InterPro" id="IPR011009">
    <property type="entry name" value="Kinase-like_dom_sf"/>
</dbReference>
<protein>
    <submittedName>
        <fullName evidence="11">Serine threonine-protein kinase</fullName>
    </submittedName>
</protein>
<keyword evidence="4 6" id="KW-0371">Homeobox</keyword>
<dbReference type="GO" id="GO:0044773">
    <property type="term" value="P:mitotic DNA damage checkpoint signaling"/>
    <property type="evidence" value="ECO:0007669"/>
    <property type="project" value="TreeGrafter"/>
</dbReference>
<feature type="region of interest" description="Disordered" evidence="7">
    <location>
        <begin position="502"/>
        <end position="531"/>
    </location>
</feature>
<keyword evidence="2 5" id="KW-0547">Nucleotide-binding</keyword>
<evidence type="ECO:0000256" key="2">
    <source>
        <dbReference type="ARBA" id="ARBA00022741"/>
    </source>
</evidence>
<dbReference type="GO" id="GO:0005524">
    <property type="term" value="F:ATP binding"/>
    <property type="evidence" value="ECO:0007669"/>
    <property type="project" value="UniProtKB-UniRule"/>
</dbReference>
<evidence type="ECO:0000259" key="9">
    <source>
        <dbReference type="PROSITE" id="PS50011"/>
    </source>
</evidence>
<evidence type="ECO:0000313" key="12">
    <source>
        <dbReference type="Proteomes" id="UP000016923"/>
    </source>
</evidence>
<dbReference type="GO" id="GO:0003677">
    <property type="term" value="F:DNA binding"/>
    <property type="evidence" value="ECO:0007669"/>
    <property type="project" value="UniProtKB-UniRule"/>
</dbReference>
<dbReference type="PROSITE" id="PS00107">
    <property type="entry name" value="PROTEIN_KINASE_ATP"/>
    <property type="match status" value="1"/>
</dbReference>
<evidence type="ECO:0000259" key="8">
    <source>
        <dbReference type="PROSITE" id="PS50006"/>
    </source>
</evidence>
<dbReference type="Proteomes" id="UP000016923">
    <property type="component" value="Unassembled WGS sequence"/>
</dbReference>
<dbReference type="InterPro" id="IPR017441">
    <property type="entry name" value="Protein_kinase_ATP_BS"/>
</dbReference>
<feature type="compositionally biased region" description="Polar residues" evidence="7">
    <location>
        <begin position="594"/>
        <end position="603"/>
    </location>
</feature>
<dbReference type="PANTHER" id="PTHR44167">
    <property type="entry name" value="OVARIAN-SPECIFIC SERINE/THREONINE-PROTEIN KINASE LOK-RELATED"/>
    <property type="match status" value="1"/>
</dbReference>
<dbReference type="Pfam" id="PF00069">
    <property type="entry name" value="Pkinase"/>
    <property type="match status" value="1"/>
</dbReference>
<dbReference type="SUPFAM" id="SSF56112">
    <property type="entry name" value="Protein kinase-like (PK-like)"/>
    <property type="match status" value="1"/>
</dbReference>
<accession>S3CRS9</accession>
<dbReference type="SUPFAM" id="SSF46689">
    <property type="entry name" value="Homeodomain-like"/>
    <property type="match status" value="1"/>
</dbReference>
<dbReference type="VEuPathDB" id="FungiDB:F503_07109"/>
<dbReference type="InterPro" id="IPR001356">
    <property type="entry name" value="HD"/>
</dbReference>
<dbReference type="SMART" id="SM00389">
    <property type="entry name" value="HOX"/>
    <property type="match status" value="1"/>
</dbReference>
<dbReference type="Pfam" id="PF00046">
    <property type="entry name" value="Homeodomain"/>
    <property type="match status" value="1"/>
</dbReference>
<name>S3CRS9_OPHP1</name>
<evidence type="ECO:0000256" key="7">
    <source>
        <dbReference type="SAM" id="MobiDB-lite"/>
    </source>
</evidence>